<dbReference type="InterPro" id="IPR036663">
    <property type="entry name" value="Fumarylacetoacetase_C_sf"/>
</dbReference>
<organism evidence="4 5">
    <name type="scientific">Lactonifactor longoviformis DSM 17459</name>
    <dbReference type="NCBI Taxonomy" id="1122155"/>
    <lineage>
        <taxon>Bacteria</taxon>
        <taxon>Bacillati</taxon>
        <taxon>Bacillota</taxon>
        <taxon>Clostridia</taxon>
        <taxon>Eubacteriales</taxon>
        <taxon>Clostridiaceae</taxon>
        <taxon>Lactonifactor</taxon>
    </lineage>
</organism>
<dbReference type="PANTHER" id="PTHR11820">
    <property type="entry name" value="ACYLPYRUVASE"/>
    <property type="match status" value="1"/>
</dbReference>
<dbReference type="Pfam" id="PF01557">
    <property type="entry name" value="FAA_hydrolase"/>
    <property type="match status" value="1"/>
</dbReference>
<evidence type="ECO:0000259" key="3">
    <source>
        <dbReference type="Pfam" id="PF01557"/>
    </source>
</evidence>
<dbReference type="AlphaFoldDB" id="A0A1M4Y1J2"/>
<dbReference type="GO" id="GO:0016853">
    <property type="term" value="F:isomerase activity"/>
    <property type="evidence" value="ECO:0007669"/>
    <property type="project" value="UniProtKB-ARBA"/>
</dbReference>
<name>A0A1M4Y1J2_9CLOT</name>
<dbReference type="GO" id="GO:0018773">
    <property type="term" value="F:acetylpyruvate hydrolase activity"/>
    <property type="evidence" value="ECO:0007669"/>
    <property type="project" value="TreeGrafter"/>
</dbReference>
<dbReference type="Gene3D" id="3.90.850.10">
    <property type="entry name" value="Fumarylacetoacetase-like, C-terminal domain"/>
    <property type="match status" value="1"/>
</dbReference>
<evidence type="ECO:0000256" key="1">
    <source>
        <dbReference type="ARBA" id="ARBA00010211"/>
    </source>
</evidence>
<dbReference type="OrthoDB" id="9805307at2"/>
<gene>
    <name evidence="4" type="ORF">SAMN02745158_02187</name>
</gene>
<keyword evidence="5" id="KW-1185">Reference proteome</keyword>
<evidence type="ECO:0000313" key="4">
    <source>
        <dbReference type="EMBL" id="SHE99352.1"/>
    </source>
</evidence>
<keyword evidence="2" id="KW-0479">Metal-binding</keyword>
<sequence length="297" mass="33337">MKLLTYKLNKDDKERLGVMCKLEPRRFYPLEQFGLRFHDMNDLIDHITRQELLMLEQEAGTGNHEYLNYDEVEHCAPIPRPKQDIICLGMNYMEHAIESTRYKNEAFGGKAPYSVYFSKRVNEAVPDGGIVPSYPGLVDSLDYEAELAVIIGKNARNVSKEEAFDYVFGYTIINDISARNIQTRHQQWYFGKSLDGFTPMGPFIKTANETPNPPIFGIKSRVNGELRQNSTTDLLIFDIPHVIEELSSGMMLQAGTIISMGTPAGVGMGFVPPKFLRKGDVVECGIEGIGTITNTIG</sequence>
<reference evidence="4 5" key="1">
    <citation type="submission" date="2016-11" db="EMBL/GenBank/DDBJ databases">
        <authorList>
            <person name="Jaros S."/>
            <person name="Januszkiewicz K."/>
            <person name="Wedrychowicz H."/>
        </authorList>
    </citation>
    <scope>NUCLEOTIDE SEQUENCE [LARGE SCALE GENOMIC DNA]</scope>
    <source>
        <strain evidence="4 5">DSM 17459</strain>
    </source>
</reference>
<feature type="domain" description="Fumarylacetoacetase-like C-terminal" evidence="3">
    <location>
        <begin position="85"/>
        <end position="296"/>
    </location>
</feature>
<evidence type="ECO:0000313" key="5">
    <source>
        <dbReference type="Proteomes" id="UP000184245"/>
    </source>
</evidence>
<accession>A0A1M4Y1J2</accession>
<proteinExistence type="inferred from homology"/>
<dbReference type="GO" id="GO:0046872">
    <property type="term" value="F:metal ion binding"/>
    <property type="evidence" value="ECO:0007669"/>
    <property type="project" value="UniProtKB-KW"/>
</dbReference>
<protein>
    <submittedName>
        <fullName evidence="4">2-keto-4-pentenoate hydratase/2-oxohepta-3-ene-1,7-dioic acid hydratase (Catechol pathway)</fullName>
    </submittedName>
</protein>
<dbReference type="PANTHER" id="PTHR11820:SF7">
    <property type="entry name" value="ACYLPYRUVASE FAHD1, MITOCHONDRIAL"/>
    <property type="match status" value="1"/>
</dbReference>
<dbReference type="GO" id="GO:0019752">
    <property type="term" value="P:carboxylic acid metabolic process"/>
    <property type="evidence" value="ECO:0007669"/>
    <property type="project" value="UniProtKB-ARBA"/>
</dbReference>
<dbReference type="Proteomes" id="UP000184245">
    <property type="component" value="Unassembled WGS sequence"/>
</dbReference>
<comment type="similarity">
    <text evidence="1">Belongs to the FAH family.</text>
</comment>
<evidence type="ECO:0000256" key="2">
    <source>
        <dbReference type="ARBA" id="ARBA00022723"/>
    </source>
</evidence>
<dbReference type="FunFam" id="3.90.850.10:FF:000002">
    <property type="entry name" value="2-hydroxyhepta-2,4-diene-1,7-dioate isomerase"/>
    <property type="match status" value="1"/>
</dbReference>
<dbReference type="STRING" id="1122155.SAMN02745158_02187"/>
<dbReference type="SUPFAM" id="SSF56529">
    <property type="entry name" value="FAH"/>
    <property type="match status" value="1"/>
</dbReference>
<dbReference type="RefSeq" id="WP_072851606.1">
    <property type="nucleotide sequence ID" value="NZ_FQVI01000010.1"/>
</dbReference>
<dbReference type="EMBL" id="FQVI01000010">
    <property type="protein sequence ID" value="SHE99352.1"/>
    <property type="molecule type" value="Genomic_DNA"/>
</dbReference>
<dbReference type="InterPro" id="IPR011234">
    <property type="entry name" value="Fumarylacetoacetase-like_C"/>
</dbReference>